<reference evidence="2" key="1">
    <citation type="journal article" date="2021" name="Proc. Natl. Acad. Sci. U.S.A.">
        <title>A Catalog of Tens of Thousands of Viruses from Human Metagenomes Reveals Hidden Associations with Chronic Diseases.</title>
        <authorList>
            <person name="Tisza M.J."/>
            <person name="Buck C.B."/>
        </authorList>
    </citation>
    <scope>NUCLEOTIDE SEQUENCE</scope>
    <source>
        <strain evidence="2">CtCo31</strain>
    </source>
</reference>
<keyword evidence="2" id="KW-0255">Endonuclease</keyword>
<dbReference type="Pfam" id="PF01223">
    <property type="entry name" value="Endonuclease_NS"/>
    <property type="match status" value="1"/>
</dbReference>
<dbReference type="GO" id="GO:0003676">
    <property type="term" value="F:nucleic acid binding"/>
    <property type="evidence" value="ECO:0007669"/>
    <property type="project" value="InterPro"/>
</dbReference>
<dbReference type="InterPro" id="IPR044925">
    <property type="entry name" value="His-Me_finger_sf"/>
</dbReference>
<evidence type="ECO:0000259" key="1">
    <source>
        <dbReference type="Pfam" id="PF01223"/>
    </source>
</evidence>
<accession>A0A8S5ULK6</accession>
<evidence type="ECO:0000313" key="2">
    <source>
        <dbReference type="EMBL" id="DAF95385.1"/>
    </source>
</evidence>
<keyword evidence="2" id="KW-0540">Nuclease</keyword>
<dbReference type="GO" id="GO:0046872">
    <property type="term" value="F:metal ion binding"/>
    <property type="evidence" value="ECO:0007669"/>
    <property type="project" value="InterPro"/>
</dbReference>
<proteinExistence type="predicted"/>
<dbReference type="SUPFAM" id="SSF54060">
    <property type="entry name" value="His-Me finger endonucleases"/>
    <property type="match status" value="1"/>
</dbReference>
<feature type="domain" description="DNA/RNA non-specific endonuclease/pyrophosphatase/phosphodiesterase" evidence="1">
    <location>
        <begin position="1"/>
        <end position="67"/>
    </location>
</feature>
<dbReference type="GO" id="GO:0016787">
    <property type="term" value="F:hydrolase activity"/>
    <property type="evidence" value="ECO:0007669"/>
    <property type="project" value="InterPro"/>
</dbReference>
<organism evidence="2">
    <name type="scientific">Myoviridae sp. ctCo31</name>
    <dbReference type="NCBI Taxonomy" id="2825053"/>
    <lineage>
        <taxon>Viruses</taxon>
        <taxon>Duplodnaviria</taxon>
        <taxon>Heunggongvirae</taxon>
        <taxon>Uroviricota</taxon>
        <taxon>Caudoviricetes</taxon>
    </lineage>
</organism>
<dbReference type="GO" id="GO:0004519">
    <property type="term" value="F:endonuclease activity"/>
    <property type="evidence" value="ECO:0007669"/>
    <property type="project" value="UniProtKB-KW"/>
</dbReference>
<sequence length="81" mass="9484">MTNIVPQDPVLNRTTWKNMETFAKDLRKSNYHAKYVISGIVFDNCEIHKTKNGMNIPDKMFKIIAHDRISTVFFIDNIKPE</sequence>
<dbReference type="InterPro" id="IPR001604">
    <property type="entry name" value="Endo_G_ENPP1-like_dom"/>
</dbReference>
<dbReference type="Gene3D" id="3.40.570.10">
    <property type="entry name" value="Extracellular Endonuclease, subunit A"/>
    <property type="match status" value="1"/>
</dbReference>
<dbReference type="EMBL" id="BK016109">
    <property type="protein sequence ID" value="DAF95385.1"/>
    <property type="molecule type" value="Genomic_DNA"/>
</dbReference>
<keyword evidence="2" id="KW-0378">Hydrolase</keyword>
<protein>
    <submittedName>
        <fullName evidence="2">DNA/RNA non-specific endonuclease</fullName>
    </submittedName>
</protein>
<dbReference type="InterPro" id="IPR044929">
    <property type="entry name" value="DNA/RNA_non-sp_Endonuclease_sf"/>
</dbReference>
<name>A0A8S5ULK6_9CAUD</name>